<dbReference type="RefSeq" id="XP_033568707.1">
    <property type="nucleotide sequence ID" value="XM_033726358.1"/>
</dbReference>
<dbReference type="OrthoDB" id="3257981at2759"/>
<name>A0A6A6XZQ5_9PEZI</name>
<feature type="chain" id="PRO_5044628766" description="Glycoside hydrolase" evidence="1">
    <location>
        <begin position="23"/>
        <end position="869"/>
    </location>
</feature>
<dbReference type="CDD" id="cd11577">
    <property type="entry name" value="GH71"/>
    <property type="match status" value="1"/>
</dbReference>
<protein>
    <recommendedName>
        <fullName evidence="5">Glycoside hydrolase</fullName>
    </recommendedName>
</protein>
<dbReference type="GO" id="GO:0051118">
    <property type="term" value="F:glucan endo-1,3-alpha-glucosidase activity"/>
    <property type="evidence" value="ECO:0007669"/>
    <property type="project" value="InterPro"/>
</dbReference>
<dbReference type="InterPro" id="IPR005197">
    <property type="entry name" value="Glyco_hydro_71"/>
</dbReference>
<dbReference type="AlphaFoldDB" id="A0A6A6XZQ5"/>
<evidence type="ECO:0000313" key="4">
    <source>
        <dbReference type="RefSeq" id="XP_033568707.1"/>
    </source>
</evidence>
<gene>
    <name evidence="2 4" type="ORF">BDZ99DRAFT_528212</name>
</gene>
<evidence type="ECO:0000256" key="1">
    <source>
        <dbReference type="SAM" id="SignalP"/>
    </source>
</evidence>
<dbReference type="Pfam" id="PF03659">
    <property type="entry name" value="Glyco_hydro_71"/>
    <property type="match status" value="1"/>
</dbReference>
<keyword evidence="1" id="KW-0732">Signal</keyword>
<sequence>MHAPLFCLTVIAALSLASRASARAVFAHYMVGTVTDEHAHKDIEDAKKMGLDAFALNIGYPQASFVYPALVSLFGYAEYVGFKLFISMDLWAAGDVKHSDGTNVNAFDYEDLLRQFFPSSAYYKGPNGYPFLSTFSDGGMSNDSFNTSHPYWWDYWGPIFEGVSSWENAWVKRNGYGVNIQEMLILINKSSVDHLLDPGPKAMENRKFVPSPPLYEMLRLTMWMYRYMMPLSTLQYKNAYSTNIYRNGNIGLSMENMLKMNPRPDYIQMITWNDGPESHYFGTLWPEQNTDYAPSIYAFDLGWSQNARQPVLASFIKAFKHDGTTKRDMVPHPNFQIRGSSRRDLPEDMHGVLMYKSIMLKTKCPPFATPPEGYDSAHDFLNFTLTIPAGSTGWKIKGGSPAQSFPLQGCLNHGVFTFTEAGHQIVQVYDNTNKNVMTASSRRCIHEDCPDGEWVLNHQTIPFLEGAGDADACLSESFFKNFRILTSQPLELYLEAWIDKNGAQYISDSIRNFLLDNGGENGSQCADLLEEYPSDTCDEYPNPKTIGLPKAVLELYYIQRALHNIHDSLRHMDHDMDAIHMDATVNIKGVVDTFGAKLLTPRCSSNAAEILQKLGTAFGIIGGAAAINPELGGVGSDFSFTGSLFGLAADEDDPETQLQDILEHAVDSLTTASIGFFTAYKSNLEKLPARIFTTGIFRLYPILGGGDELHIHAGGHDQIPQRDGHWDAAQVGGRLRDCGFPQPRDVQVRRLLLGNDNCHALEYSGPSPAVSKNLADISVYSQKLDDAILQNLTDYAVDKSKVIRGSINCQAAKATTTGCQKPCTTQKTRTMLSLNIPSAFGISPSSTSVRSAQPIPAKDTAVRHAMSAG</sequence>
<accession>A0A6A6XZQ5</accession>
<feature type="signal peptide" evidence="1">
    <location>
        <begin position="1"/>
        <end position="22"/>
    </location>
</feature>
<evidence type="ECO:0008006" key="5">
    <source>
        <dbReference type="Google" id="ProtNLM"/>
    </source>
</evidence>
<evidence type="ECO:0000313" key="2">
    <source>
        <dbReference type="EMBL" id="KAF2801743.1"/>
    </source>
</evidence>
<keyword evidence="3" id="KW-1185">Reference proteome</keyword>
<dbReference type="EMBL" id="MU003728">
    <property type="protein sequence ID" value="KAF2801743.1"/>
    <property type="molecule type" value="Genomic_DNA"/>
</dbReference>
<dbReference type="Gene3D" id="3.20.20.80">
    <property type="entry name" value="Glycosidases"/>
    <property type="match status" value="1"/>
</dbReference>
<dbReference type="GeneID" id="54467251"/>
<proteinExistence type="predicted"/>
<reference evidence="4" key="3">
    <citation type="submission" date="2025-04" db="UniProtKB">
        <authorList>
            <consortium name="RefSeq"/>
        </authorList>
    </citation>
    <scope>IDENTIFICATION</scope>
    <source>
        <strain evidence="4">CBS 304.34</strain>
    </source>
</reference>
<organism evidence="2">
    <name type="scientific">Mytilinidion resinicola</name>
    <dbReference type="NCBI Taxonomy" id="574789"/>
    <lineage>
        <taxon>Eukaryota</taxon>
        <taxon>Fungi</taxon>
        <taxon>Dikarya</taxon>
        <taxon>Ascomycota</taxon>
        <taxon>Pezizomycotina</taxon>
        <taxon>Dothideomycetes</taxon>
        <taxon>Pleosporomycetidae</taxon>
        <taxon>Mytilinidiales</taxon>
        <taxon>Mytilinidiaceae</taxon>
        <taxon>Mytilinidion</taxon>
    </lineage>
</organism>
<evidence type="ECO:0000313" key="3">
    <source>
        <dbReference type="Proteomes" id="UP000504636"/>
    </source>
</evidence>
<reference evidence="2 4" key="1">
    <citation type="journal article" date="2020" name="Stud. Mycol.">
        <title>101 Dothideomycetes genomes: a test case for predicting lifestyles and emergence of pathogens.</title>
        <authorList>
            <person name="Haridas S."/>
            <person name="Albert R."/>
            <person name="Binder M."/>
            <person name="Bloem J."/>
            <person name="Labutti K."/>
            <person name="Salamov A."/>
            <person name="Andreopoulos B."/>
            <person name="Baker S."/>
            <person name="Barry K."/>
            <person name="Bills G."/>
            <person name="Bluhm B."/>
            <person name="Cannon C."/>
            <person name="Castanera R."/>
            <person name="Culley D."/>
            <person name="Daum C."/>
            <person name="Ezra D."/>
            <person name="Gonzalez J."/>
            <person name="Henrissat B."/>
            <person name="Kuo A."/>
            <person name="Liang C."/>
            <person name="Lipzen A."/>
            <person name="Lutzoni F."/>
            <person name="Magnuson J."/>
            <person name="Mondo S."/>
            <person name="Nolan M."/>
            <person name="Ohm R."/>
            <person name="Pangilinan J."/>
            <person name="Park H.-J."/>
            <person name="Ramirez L."/>
            <person name="Alfaro M."/>
            <person name="Sun H."/>
            <person name="Tritt A."/>
            <person name="Yoshinaga Y."/>
            <person name="Zwiers L.-H."/>
            <person name="Turgeon B."/>
            <person name="Goodwin S."/>
            <person name="Spatafora J."/>
            <person name="Crous P."/>
            <person name="Grigoriev I."/>
        </authorList>
    </citation>
    <scope>NUCLEOTIDE SEQUENCE</scope>
    <source>
        <strain evidence="2 4">CBS 304.34</strain>
    </source>
</reference>
<dbReference type="Proteomes" id="UP000504636">
    <property type="component" value="Unplaced"/>
</dbReference>
<reference evidence="4" key="2">
    <citation type="submission" date="2020-04" db="EMBL/GenBank/DDBJ databases">
        <authorList>
            <consortium name="NCBI Genome Project"/>
        </authorList>
    </citation>
    <scope>NUCLEOTIDE SEQUENCE</scope>
    <source>
        <strain evidence="4">CBS 304.34</strain>
    </source>
</reference>